<evidence type="ECO:0000313" key="5">
    <source>
        <dbReference type="EMBL" id="KRL65897.1"/>
    </source>
</evidence>
<dbReference type="InterPro" id="IPR043502">
    <property type="entry name" value="DNA/RNA_pol_sf"/>
</dbReference>
<dbReference type="GO" id="GO:0042276">
    <property type="term" value="P:error-prone translesion synthesis"/>
    <property type="evidence" value="ECO:0007669"/>
    <property type="project" value="TreeGrafter"/>
</dbReference>
<dbReference type="STRING" id="1423815.FC27_GL001189"/>
<dbReference type="PATRIC" id="fig|1423815.3.peg.1220"/>
<dbReference type="RefSeq" id="WP_010625101.1">
    <property type="nucleotide sequence ID" value="NZ_AZFA01000024.1"/>
</dbReference>
<evidence type="ECO:0000313" key="6">
    <source>
        <dbReference type="Proteomes" id="UP000051647"/>
    </source>
</evidence>
<dbReference type="eggNOG" id="COG0389">
    <property type="taxonomic scope" value="Bacteria"/>
</dbReference>
<sequence>MTDSQRTYIAIDLKSFYASVECIDHKLDPLNANLVVADSSRSDKTICLAVSPALKQFGVPGRPRLYQVEQTVDKINRQRQQAAPRHRLTTYSSFNRQHLLNSKSLKVGYKVVPPRMSYYIEKSTQIYGIYLRFIRPENIHVYSIDEVLMDVTEYLDNHPVSAHTLAKTIIQQIQSETGITATAGIGTNLYLAKVAMDIVAKHIPADQDGVRIAQMDPHQYRKLLWAHTPLTDFWRIGRGIAKRLEKLGLNTMGDVARCSLGSLSDDKNEEILYHEFGKNAELIIDHAWGNETATLKDIKNYRSDDHGLYSGQVLMKPTSFEDGQVIVRGMSDALALDLVAKKVLTDRIGIIVDYDITSLQVTTDYNGPIVEDYYGRKTPKPSHATANLDVPTSSSSELRKTFKKLYEDNINHNFLIRRVTLTANHLIDEQQESSTTKFKQTSLFDDTQADIKQEKLAQDQRLRDRKIQETILDLQKRFGNKNVILKASDLEKGSTTIERNNQIGGHRA</sequence>
<reference evidence="5 6" key="1">
    <citation type="journal article" date="2015" name="Genome Announc.">
        <title>Expanding the biotechnology potential of lactobacilli through comparative genomics of 213 strains and associated genera.</title>
        <authorList>
            <person name="Sun Z."/>
            <person name="Harris H.M."/>
            <person name="McCann A."/>
            <person name="Guo C."/>
            <person name="Argimon S."/>
            <person name="Zhang W."/>
            <person name="Yang X."/>
            <person name="Jeffery I.B."/>
            <person name="Cooney J.C."/>
            <person name="Kagawa T.F."/>
            <person name="Liu W."/>
            <person name="Song Y."/>
            <person name="Salvetti E."/>
            <person name="Wrobel A."/>
            <person name="Rasinkangas P."/>
            <person name="Parkhill J."/>
            <person name="Rea M.C."/>
            <person name="O'Sullivan O."/>
            <person name="Ritari J."/>
            <person name="Douillard F.P."/>
            <person name="Paul Ross R."/>
            <person name="Yang R."/>
            <person name="Briner A.E."/>
            <person name="Felis G.E."/>
            <person name="de Vos W.M."/>
            <person name="Barrangou R."/>
            <person name="Klaenhammer T.R."/>
            <person name="Caufield P.W."/>
            <person name="Cui Y."/>
            <person name="Zhang H."/>
            <person name="O'Toole P.W."/>
        </authorList>
    </citation>
    <scope>NUCLEOTIDE SEQUENCE [LARGE SCALE GENOMIC DNA]</scope>
    <source>
        <strain evidence="5 6">DSM 14857</strain>
    </source>
</reference>
<keyword evidence="6" id="KW-1185">Reference proteome</keyword>
<dbReference type="PANTHER" id="PTHR11076:SF35">
    <property type="entry name" value="DNA REPAIR PROTEIN HOMOLOG YOBH"/>
    <property type="match status" value="1"/>
</dbReference>
<dbReference type="GO" id="GO:0009432">
    <property type="term" value="P:SOS response"/>
    <property type="evidence" value="ECO:0007669"/>
    <property type="project" value="TreeGrafter"/>
</dbReference>
<dbReference type="PANTHER" id="PTHR11076">
    <property type="entry name" value="DNA REPAIR POLYMERASE UMUC / TRANSFERASE FAMILY MEMBER"/>
    <property type="match status" value="1"/>
</dbReference>
<dbReference type="GO" id="GO:0003684">
    <property type="term" value="F:damaged DNA binding"/>
    <property type="evidence" value="ECO:0007669"/>
    <property type="project" value="InterPro"/>
</dbReference>
<dbReference type="EMBL" id="AZFA01000024">
    <property type="protein sequence ID" value="KRL65897.1"/>
    <property type="molecule type" value="Genomic_DNA"/>
</dbReference>
<evidence type="ECO:0000256" key="3">
    <source>
        <dbReference type="ARBA" id="ARBA00022932"/>
    </source>
</evidence>
<organism evidence="5 6">
    <name type="scientific">Companilactobacillus versmoldensis DSM 14857 = KCTC 3814</name>
    <dbReference type="NCBI Taxonomy" id="1423815"/>
    <lineage>
        <taxon>Bacteria</taxon>
        <taxon>Bacillati</taxon>
        <taxon>Bacillota</taxon>
        <taxon>Bacilli</taxon>
        <taxon>Lactobacillales</taxon>
        <taxon>Lactobacillaceae</taxon>
        <taxon>Companilactobacillus</taxon>
    </lineage>
</organism>
<dbReference type="Gene3D" id="1.10.150.20">
    <property type="entry name" value="5' to 3' exonuclease, C-terminal subdomain"/>
    <property type="match status" value="1"/>
</dbReference>
<protein>
    <submittedName>
        <fullName evidence="5">UV-damage repair protein</fullName>
    </submittedName>
</protein>
<evidence type="ECO:0000256" key="2">
    <source>
        <dbReference type="ARBA" id="ARBA00022457"/>
    </source>
</evidence>
<dbReference type="GO" id="GO:0003887">
    <property type="term" value="F:DNA-directed DNA polymerase activity"/>
    <property type="evidence" value="ECO:0007669"/>
    <property type="project" value="UniProtKB-KW"/>
</dbReference>
<dbReference type="OrthoDB" id="9808813at2"/>
<dbReference type="InterPro" id="IPR001126">
    <property type="entry name" value="UmuC"/>
</dbReference>
<feature type="domain" description="UmuC" evidence="4">
    <location>
        <begin position="8"/>
        <end position="237"/>
    </location>
</feature>
<dbReference type="GO" id="GO:0006281">
    <property type="term" value="P:DNA repair"/>
    <property type="evidence" value="ECO:0007669"/>
    <property type="project" value="InterPro"/>
</dbReference>
<keyword evidence="3" id="KW-0239">DNA-directed DNA polymerase</keyword>
<evidence type="ECO:0000256" key="1">
    <source>
        <dbReference type="ARBA" id="ARBA00010945"/>
    </source>
</evidence>
<dbReference type="Gene3D" id="3.40.1170.60">
    <property type="match status" value="1"/>
</dbReference>
<comment type="caution">
    <text evidence="5">The sequence shown here is derived from an EMBL/GenBank/DDBJ whole genome shotgun (WGS) entry which is preliminary data.</text>
</comment>
<dbReference type="GO" id="GO:0005829">
    <property type="term" value="C:cytosol"/>
    <property type="evidence" value="ECO:0007669"/>
    <property type="project" value="TreeGrafter"/>
</dbReference>
<dbReference type="SUPFAM" id="SSF56672">
    <property type="entry name" value="DNA/RNA polymerases"/>
    <property type="match status" value="1"/>
</dbReference>
<dbReference type="Pfam" id="PF00817">
    <property type="entry name" value="IMS"/>
    <property type="match status" value="1"/>
</dbReference>
<keyword evidence="2" id="KW-0515">Mutator protein</keyword>
<dbReference type="AlphaFoldDB" id="A0A0R1SBI4"/>
<dbReference type="InterPro" id="IPR043128">
    <property type="entry name" value="Rev_trsase/Diguanyl_cyclase"/>
</dbReference>
<name>A0A0R1SBI4_9LACO</name>
<evidence type="ECO:0000259" key="4">
    <source>
        <dbReference type="PROSITE" id="PS50173"/>
    </source>
</evidence>
<gene>
    <name evidence="5" type="ORF">FC27_GL001189</name>
</gene>
<keyword evidence="3" id="KW-0548">Nucleotidyltransferase</keyword>
<dbReference type="Gene3D" id="3.30.70.270">
    <property type="match status" value="1"/>
</dbReference>
<keyword evidence="3" id="KW-0808">Transferase</keyword>
<dbReference type="Proteomes" id="UP000051647">
    <property type="component" value="Unassembled WGS sequence"/>
</dbReference>
<dbReference type="InterPro" id="IPR050116">
    <property type="entry name" value="DNA_polymerase-Y"/>
</dbReference>
<accession>A0A0R1SBI4</accession>
<dbReference type="PROSITE" id="PS50173">
    <property type="entry name" value="UMUC"/>
    <property type="match status" value="1"/>
</dbReference>
<comment type="similarity">
    <text evidence="1">Belongs to the DNA polymerase type-Y family.</text>
</comment>
<proteinExistence type="inferred from homology"/>